<name>A0A0M0K9N9_9EUKA</name>
<dbReference type="Gene3D" id="3.10.310.20">
    <property type="entry name" value="DHHA2 domain"/>
    <property type="match status" value="1"/>
</dbReference>
<sequence length="295" mass="30771">MLTELMDDACSEPAEGLRQHSIELLVLMLAVIAVDTRGLDPKLLGQKFVAADVRACQKLFGALGASVPCVLPPVGRAGGSEARELVLEAISALRALELPVAARVGGAASIGALCETLLAARYDVRELTTLELLRWDCKEGVRGEGDGAMRVRIAAICETVPELLQRSDGAAGLEAAMRNACERNGGAVGVLFALTKEDEAQGGRKGLVAYVGGEAVDAPITALVCGLLDAIAGTPSLPSALSSNPLFKAQRIEQEGFGIRWEAVEGAPRLRVSSLRAAATRKTLLPAVLQLGLSL</sequence>
<protein>
    <recommendedName>
        <fullName evidence="1">DHHA2 domain-containing protein</fullName>
    </recommendedName>
</protein>
<feature type="domain" description="DHHA2" evidence="1">
    <location>
        <begin position="116"/>
        <end position="288"/>
    </location>
</feature>
<dbReference type="EMBL" id="JWZX01000977">
    <property type="protein sequence ID" value="KOO35128.1"/>
    <property type="molecule type" value="Genomic_DNA"/>
</dbReference>
<reference evidence="3" key="1">
    <citation type="journal article" date="2015" name="PLoS Genet.">
        <title>Genome Sequence and Transcriptome Analyses of Chrysochromulina tobin: Metabolic Tools for Enhanced Algal Fitness in the Prominent Order Prymnesiales (Haptophyceae).</title>
        <authorList>
            <person name="Hovde B.T."/>
            <person name="Deodato C.R."/>
            <person name="Hunsperger H.M."/>
            <person name="Ryken S.A."/>
            <person name="Yost W."/>
            <person name="Jha R.K."/>
            <person name="Patterson J."/>
            <person name="Monnat R.J. Jr."/>
            <person name="Barlow S.B."/>
            <person name="Starkenburg S.R."/>
            <person name="Cattolico R.A."/>
        </authorList>
    </citation>
    <scope>NUCLEOTIDE SEQUENCE</scope>
    <source>
        <strain evidence="3">CCMP291</strain>
    </source>
</reference>
<dbReference type="InterPro" id="IPR004097">
    <property type="entry name" value="DHHA2"/>
</dbReference>
<evidence type="ECO:0000313" key="3">
    <source>
        <dbReference type="Proteomes" id="UP000037460"/>
    </source>
</evidence>
<dbReference type="Proteomes" id="UP000037460">
    <property type="component" value="Unassembled WGS sequence"/>
</dbReference>
<organism evidence="2 3">
    <name type="scientific">Chrysochromulina tobinii</name>
    <dbReference type="NCBI Taxonomy" id="1460289"/>
    <lineage>
        <taxon>Eukaryota</taxon>
        <taxon>Haptista</taxon>
        <taxon>Haptophyta</taxon>
        <taxon>Prymnesiophyceae</taxon>
        <taxon>Prymnesiales</taxon>
        <taxon>Chrysochromulinaceae</taxon>
        <taxon>Chrysochromulina</taxon>
    </lineage>
</organism>
<gene>
    <name evidence="2" type="ORF">Ctob_011371</name>
</gene>
<proteinExistence type="predicted"/>
<keyword evidence="3" id="KW-1185">Reference proteome</keyword>
<dbReference type="AlphaFoldDB" id="A0A0M0K9N9"/>
<comment type="caution">
    <text evidence="2">The sequence shown here is derived from an EMBL/GenBank/DDBJ whole genome shotgun (WGS) entry which is preliminary data.</text>
</comment>
<dbReference type="InterPro" id="IPR038222">
    <property type="entry name" value="DHHA2_dom_sf"/>
</dbReference>
<evidence type="ECO:0000313" key="2">
    <source>
        <dbReference type="EMBL" id="KOO35128.1"/>
    </source>
</evidence>
<evidence type="ECO:0000259" key="1">
    <source>
        <dbReference type="Pfam" id="PF02833"/>
    </source>
</evidence>
<dbReference type="Pfam" id="PF02833">
    <property type="entry name" value="DHHA2"/>
    <property type="match status" value="1"/>
</dbReference>
<accession>A0A0M0K9N9</accession>